<feature type="compositionally biased region" description="Basic and acidic residues" evidence="1">
    <location>
        <begin position="320"/>
        <end position="350"/>
    </location>
</feature>
<name>A0A6A5YDM5_9PEZI</name>
<accession>A0A6A5YDM5</accession>
<reference evidence="2" key="1">
    <citation type="journal article" date="2020" name="Stud. Mycol.">
        <title>101 Dothideomycetes genomes: a test case for predicting lifestyles and emergence of pathogens.</title>
        <authorList>
            <person name="Haridas S."/>
            <person name="Albert R."/>
            <person name="Binder M."/>
            <person name="Bloem J."/>
            <person name="Labutti K."/>
            <person name="Salamov A."/>
            <person name="Andreopoulos B."/>
            <person name="Baker S."/>
            <person name="Barry K."/>
            <person name="Bills G."/>
            <person name="Bluhm B."/>
            <person name="Cannon C."/>
            <person name="Castanera R."/>
            <person name="Culley D."/>
            <person name="Daum C."/>
            <person name="Ezra D."/>
            <person name="Gonzalez J."/>
            <person name="Henrissat B."/>
            <person name="Kuo A."/>
            <person name="Liang C."/>
            <person name="Lipzen A."/>
            <person name="Lutzoni F."/>
            <person name="Magnuson J."/>
            <person name="Mondo S."/>
            <person name="Nolan M."/>
            <person name="Ohm R."/>
            <person name="Pangilinan J."/>
            <person name="Park H.-J."/>
            <person name="Ramirez L."/>
            <person name="Alfaro M."/>
            <person name="Sun H."/>
            <person name="Tritt A."/>
            <person name="Yoshinaga Y."/>
            <person name="Zwiers L.-H."/>
            <person name="Turgeon B."/>
            <person name="Goodwin S."/>
            <person name="Spatafora J."/>
            <person name="Crous P."/>
            <person name="Grigoriev I."/>
        </authorList>
    </citation>
    <scope>NUCLEOTIDE SEQUENCE</scope>
    <source>
        <strain evidence="2">CBS 121410</strain>
    </source>
</reference>
<feature type="compositionally biased region" description="Basic and acidic residues" evidence="1">
    <location>
        <begin position="30"/>
        <end position="39"/>
    </location>
</feature>
<gene>
    <name evidence="2" type="ORF">K490DRAFT_64269</name>
</gene>
<dbReference type="AlphaFoldDB" id="A0A6A5YDM5"/>
<keyword evidence="3" id="KW-1185">Reference proteome</keyword>
<evidence type="ECO:0000313" key="3">
    <source>
        <dbReference type="Proteomes" id="UP000799776"/>
    </source>
</evidence>
<feature type="region of interest" description="Disordered" evidence="1">
    <location>
        <begin position="16"/>
        <end position="97"/>
    </location>
</feature>
<feature type="region of interest" description="Disordered" evidence="1">
    <location>
        <begin position="113"/>
        <end position="141"/>
    </location>
</feature>
<feature type="region of interest" description="Disordered" evidence="1">
    <location>
        <begin position="230"/>
        <end position="350"/>
    </location>
</feature>
<feature type="compositionally biased region" description="Basic and acidic residues" evidence="1">
    <location>
        <begin position="123"/>
        <end position="135"/>
    </location>
</feature>
<evidence type="ECO:0000313" key="2">
    <source>
        <dbReference type="EMBL" id="KAF2089060.1"/>
    </source>
</evidence>
<dbReference type="Proteomes" id="UP000799776">
    <property type="component" value="Unassembled WGS sequence"/>
</dbReference>
<feature type="compositionally biased region" description="Basic and acidic residues" evidence="1">
    <location>
        <begin position="230"/>
        <end position="314"/>
    </location>
</feature>
<sequence length="510" mass="61982">MPQYWEDEWYSSDYGYGGGMRHVPPRHHRIPSDPRRDYLAPEVGDFSAGGRMRSRSTGARPVPNIQIFNRVDQDMHPRMQQTSPAPSPRGRPVMMPGEEFAYGEDVGFRLGAQAAASRSRSRGPLEHWHHHEYRNPDPLAANPALEQRNMQLAMTNERIRELEERLRHEREEEMIKLRMEKDFMREKQEKEEEEDLFNKRLKLKLLKDKQEREEEEDRIKKEEERIKRKYELQRLEDEKKREQERKEMDEMRKRAIAEEKERQERMEREKKAAAEEYERKKMEAAKQAAEERRRILEEHEKRQEMDAKKQKEQEEALIAKLEKQKKEKEEKERREWEEFERKRKEKEEREKAAKAKKEKEFEEEMRKHLAQFGFQENQIQAMIKPEKKADLAPGLSPSNPIRNTPTYVKVHREHLSIDTLQYYGLPWEYDRTDTDYIVILREMDQKETDILFEHTRSLRRRMVPRLTIEERRDRDRPEYAWVRRRAHSKSPARRRSSPPRRIVGFRDFLM</sequence>
<proteinExistence type="predicted"/>
<dbReference type="EMBL" id="ML978715">
    <property type="protein sequence ID" value="KAF2089060.1"/>
    <property type="molecule type" value="Genomic_DNA"/>
</dbReference>
<organism evidence="2 3">
    <name type="scientific">Saccharata proteae CBS 121410</name>
    <dbReference type="NCBI Taxonomy" id="1314787"/>
    <lineage>
        <taxon>Eukaryota</taxon>
        <taxon>Fungi</taxon>
        <taxon>Dikarya</taxon>
        <taxon>Ascomycota</taxon>
        <taxon>Pezizomycotina</taxon>
        <taxon>Dothideomycetes</taxon>
        <taxon>Dothideomycetes incertae sedis</taxon>
        <taxon>Botryosphaeriales</taxon>
        <taxon>Saccharataceae</taxon>
        <taxon>Saccharata</taxon>
    </lineage>
</organism>
<dbReference type="OrthoDB" id="6133115at2759"/>
<protein>
    <submittedName>
        <fullName evidence="2">Uncharacterized protein</fullName>
    </submittedName>
</protein>
<evidence type="ECO:0000256" key="1">
    <source>
        <dbReference type="SAM" id="MobiDB-lite"/>
    </source>
</evidence>